<sequence>MRAAILREYGEPLEIRTVPDPEPEPDGAVVRVDACGVCRSDWHAWAGHGEWADDRVPRGQILGHEPAGEVVAVGREVERFRAGDRVVVPFSLGDGTCQYCRRGAGNVCEDGRALGFEPEAPGAFAERVAVPTADYNLVERPEWLDATAAAALGCRYMTAYHALAERATVGGGDAVAVHGCGGVGLSAVQIAAALGARVVAVDVDDDALALATEFGADAAVNPASLPEESSVPERVRALTDGGADVSLDALGIAETCRNSVRSLRPRGTHVQVGLTTDAERGEVSLPTDWMTRWEISFLGSRGMPPTSYPDLFALIEATGIDPGALVARELSLSEVSDRIAAMDEYDVRGVEVVTDFGG</sequence>
<dbReference type="SUPFAM" id="SSF51735">
    <property type="entry name" value="NAD(P)-binding Rossmann-fold domains"/>
    <property type="match status" value="1"/>
</dbReference>
<evidence type="ECO:0000256" key="3">
    <source>
        <dbReference type="ARBA" id="ARBA00023002"/>
    </source>
</evidence>
<dbReference type="RefSeq" id="WP_092923545.1">
    <property type="nucleotide sequence ID" value="NZ_FOYN01000004.1"/>
</dbReference>
<dbReference type="GO" id="GO:0016616">
    <property type="term" value="F:oxidoreductase activity, acting on the CH-OH group of donors, NAD or NADP as acceptor"/>
    <property type="evidence" value="ECO:0007669"/>
    <property type="project" value="UniProtKB-ARBA"/>
</dbReference>
<organism evidence="6 7">
    <name type="scientific">Halorubrum sodomense</name>
    <dbReference type="NCBI Taxonomy" id="35743"/>
    <lineage>
        <taxon>Archaea</taxon>
        <taxon>Methanobacteriati</taxon>
        <taxon>Methanobacteriota</taxon>
        <taxon>Stenosarchaea group</taxon>
        <taxon>Halobacteria</taxon>
        <taxon>Halobacteriales</taxon>
        <taxon>Haloferacaceae</taxon>
        <taxon>Halorubrum</taxon>
    </lineage>
</organism>
<dbReference type="EMBL" id="FOYN01000004">
    <property type="protein sequence ID" value="SFR56139.1"/>
    <property type="molecule type" value="Genomic_DNA"/>
</dbReference>
<dbReference type="InterPro" id="IPR011032">
    <property type="entry name" value="GroES-like_sf"/>
</dbReference>
<dbReference type="STRING" id="35743.SAMN04487937_2781"/>
<dbReference type="SUPFAM" id="SSF50129">
    <property type="entry name" value="GroES-like"/>
    <property type="match status" value="1"/>
</dbReference>
<dbReference type="InterPro" id="IPR050129">
    <property type="entry name" value="Zn_alcohol_dh"/>
</dbReference>
<evidence type="ECO:0000313" key="7">
    <source>
        <dbReference type="Proteomes" id="UP000198932"/>
    </source>
</evidence>
<dbReference type="GO" id="GO:0043168">
    <property type="term" value="F:anion binding"/>
    <property type="evidence" value="ECO:0007669"/>
    <property type="project" value="UniProtKB-ARBA"/>
</dbReference>
<dbReference type="InterPro" id="IPR020843">
    <property type="entry name" value="ER"/>
</dbReference>
<dbReference type="GO" id="GO:0008270">
    <property type="term" value="F:zinc ion binding"/>
    <property type="evidence" value="ECO:0007669"/>
    <property type="project" value="InterPro"/>
</dbReference>
<reference evidence="7" key="1">
    <citation type="submission" date="2016-10" db="EMBL/GenBank/DDBJ databases">
        <authorList>
            <person name="Varghese N."/>
            <person name="Submissions S."/>
        </authorList>
    </citation>
    <scope>NUCLEOTIDE SEQUENCE [LARGE SCALE GENOMIC DNA]</scope>
    <source>
        <strain evidence="7">RD 26</strain>
    </source>
</reference>
<evidence type="ECO:0000313" key="6">
    <source>
        <dbReference type="EMBL" id="SFR56139.1"/>
    </source>
</evidence>
<dbReference type="Gene3D" id="3.90.180.10">
    <property type="entry name" value="Medium-chain alcohol dehydrogenases, catalytic domain"/>
    <property type="match status" value="1"/>
</dbReference>
<evidence type="ECO:0000256" key="2">
    <source>
        <dbReference type="ARBA" id="ARBA00022833"/>
    </source>
</evidence>
<keyword evidence="2 4" id="KW-0862">Zinc</keyword>
<dbReference type="GO" id="GO:0044281">
    <property type="term" value="P:small molecule metabolic process"/>
    <property type="evidence" value="ECO:0007669"/>
    <property type="project" value="UniProtKB-ARBA"/>
</dbReference>
<dbReference type="Pfam" id="PF00107">
    <property type="entry name" value="ADH_zinc_N"/>
    <property type="match status" value="1"/>
</dbReference>
<protein>
    <submittedName>
        <fullName evidence="6">Alcohol dehydrogenase</fullName>
    </submittedName>
</protein>
<dbReference type="SMART" id="SM00829">
    <property type="entry name" value="PKS_ER"/>
    <property type="match status" value="1"/>
</dbReference>
<keyword evidence="3" id="KW-0560">Oxidoreductase</keyword>
<dbReference type="AlphaFoldDB" id="A0A1I6HNW6"/>
<dbReference type="PROSITE" id="PS00059">
    <property type="entry name" value="ADH_ZINC"/>
    <property type="match status" value="1"/>
</dbReference>
<dbReference type="InterPro" id="IPR013149">
    <property type="entry name" value="ADH-like_C"/>
</dbReference>
<dbReference type="GO" id="GO:0051262">
    <property type="term" value="P:protein tetramerization"/>
    <property type="evidence" value="ECO:0007669"/>
    <property type="project" value="UniProtKB-ARBA"/>
</dbReference>
<dbReference type="GO" id="GO:0030554">
    <property type="term" value="F:adenyl nucleotide binding"/>
    <property type="evidence" value="ECO:0007669"/>
    <property type="project" value="UniProtKB-ARBA"/>
</dbReference>
<dbReference type="CDD" id="cd08260">
    <property type="entry name" value="Zn_ADH6"/>
    <property type="match status" value="1"/>
</dbReference>
<name>A0A1I6HNW6_HALSD</name>
<keyword evidence="7" id="KW-1185">Reference proteome</keyword>
<dbReference type="PANTHER" id="PTHR43401">
    <property type="entry name" value="L-THREONINE 3-DEHYDROGENASE"/>
    <property type="match status" value="1"/>
</dbReference>
<feature type="domain" description="Enoyl reductase (ER)" evidence="5">
    <location>
        <begin position="10"/>
        <end position="353"/>
    </location>
</feature>
<gene>
    <name evidence="6" type="ORF">SAMN04487937_2781</name>
</gene>
<accession>A0A1I6HNW6</accession>
<dbReference type="InterPro" id="IPR002328">
    <property type="entry name" value="ADH_Zn_CS"/>
</dbReference>
<dbReference type="OrthoDB" id="73567at2157"/>
<dbReference type="Pfam" id="PF08240">
    <property type="entry name" value="ADH_N"/>
    <property type="match status" value="1"/>
</dbReference>
<proteinExistence type="inferred from homology"/>
<dbReference type="Proteomes" id="UP000198932">
    <property type="component" value="Unassembled WGS sequence"/>
</dbReference>
<dbReference type="InterPro" id="IPR013154">
    <property type="entry name" value="ADH-like_N"/>
</dbReference>
<evidence type="ECO:0000256" key="4">
    <source>
        <dbReference type="RuleBase" id="RU361277"/>
    </source>
</evidence>
<comment type="cofactor">
    <cofactor evidence="4">
        <name>Zn(2+)</name>
        <dbReference type="ChEBI" id="CHEBI:29105"/>
    </cofactor>
</comment>
<dbReference type="InterPro" id="IPR036291">
    <property type="entry name" value="NAD(P)-bd_dom_sf"/>
</dbReference>
<keyword evidence="1 4" id="KW-0479">Metal-binding</keyword>
<evidence type="ECO:0000259" key="5">
    <source>
        <dbReference type="SMART" id="SM00829"/>
    </source>
</evidence>
<evidence type="ECO:0000256" key="1">
    <source>
        <dbReference type="ARBA" id="ARBA00022723"/>
    </source>
</evidence>
<dbReference type="PANTHER" id="PTHR43401:SF5">
    <property type="entry name" value="ALCOHOL DEHYDROGENASE-RELATED"/>
    <property type="match status" value="1"/>
</dbReference>
<comment type="similarity">
    <text evidence="4">Belongs to the zinc-containing alcohol dehydrogenase family.</text>
</comment>